<keyword evidence="1" id="KW-1133">Transmembrane helix</keyword>
<feature type="transmembrane region" description="Helical" evidence="1">
    <location>
        <begin position="24"/>
        <end position="44"/>
    </location>
</feature>
<organism evidence="2 3">
    <name type="scientific">Oceanospirillum sediminis</name>
    <dbReference type="NCBI Taxonomy" id="2760088"/>
    <lineage>
        <taxon>Bacteria</taxon>
        <taxon>Pseudomonadati</taxon>
        <taxon>Pseudomonadota</taxon>
        <taxon>Gammaproteobacteria</taxon>
        <taxon>Oceanospirillales</taxon>
        <taxon>Oceanospirillaceae</taxon>
        <taxon>Oceanospirillum</taxon>
    </lineage>
</organism>
<protein>
    <submittedName>
        <fullName evidence="2">Uncharacterized protein</fullName>
    </submittedName>
</protein>
<feature type="non-terminal residue" evidence="2">
    <location>
        <position position="50"/>
    </location>
</feature>
<keyword evidence="3" id="KW-1185">Reference proteome</keyword>
<dbReference type="Proteomes" id="UP000565262">
    <property type="component" value="Unassembled WGS sequence"/>
</dbReference>
<gene>
    <name evidence="2" type="ORF">H4O21_23440</name>
</gene>
<dbReference type="AlphaFoldDB" id="A0A839IX89"/>
<proteinExistence type="predicted"/>
<evidence type="ECO:0000313" key="2">
    <source>
        <dbReference type="EMBL" id="MBB1489568.1"/>
    </source>
</evidence>
<comment type="caution">
    <text evidence="2">The sequence shown here is derived from an EMBL/GenBank/DDBJ whole genome shotgun (WGS) entry which is preliminary data.</text>
</comment>
<dbReference type="EMBL" id="JACJFM010000060">
    <property type="protein sequence ID" value="MBB1489568.1"/>
    <property type="molecule type" value="Genomic_DNA"/>
</dbReference>
<evidence type="ECO:0000256" key="1">
    <source>
        <dbReference type="SAM" id="Phobius"/>
    </source>
</evidence>
<reference evidence="2 3" key="1">
    <citation type="submission" date="2020-08" db="EMBL/GenBank/DDBJ databases">
        <title>Oceanospirillum sp. nov. isolated from marine sediment.</title>
        <authorList>
            <person name="Ji X."/>
        </authorList>
    </citation>
    <scope>NUCLEOTIDE SEQUENCE [LARGE SCALE GENOMIC DNA]</scope>
    <source>
        <strain evidence="2 3">D5</strain>
    </source>
</reference>
<sequence>MSDSCIRGAGRQSACTDVRTKSQVFPMITALTGFAILLLIIVVLRVPIAF</sequence>
<keyword evidence="1" id="KW-0472">Membrane</keyword>
<keyword evidence="1" id="KW-0812">Transmembrane</keyword>
<evidence type="ECO:0000313" key="3">
    <source>
        <dbReference type="Proteomes" id="UP000565262"/>
    </source>
</evidence>
<accession>A0A839IX89</accession>
<name>A0A839IX89_9GAMM</name>